<dbReference type="AlphaFoldDB" id="A0A6M0IDD5"/>
<dbReference type="RefSeq" id="WP_164035578.1">
    <property type="nucleotide sequence ID" value="NZ_JAAGNZ010000001.1"/>
</dbReference>
<dbReference type="EMBL" id="JAAGNZ010000001">
    <property type="protein sequence ID" value="NEU66306.1"/>
    <property type="molecule type" value="Genomic_DNA"/>
</dbReference>
<gene>
    <name evidence="1" type="ORF">GK091_05385</name>
</gene>
<evidence type="ECO:0000313" key="1">
    <source>
        <dbReference type="EMBL" id="NEU66306.1"/>
    </source>
</evidence>
<dbReference type="Proteomes" id="UP000477386">
    <property type="component" value="Unassembled WGS sequence"/>
</dbReference>
<sequence length="109" mass="11923">MSQESENLKVIFYQLTPEGERDAIVGDGYFSFVPTFKVGDAINMSTSNPKATDPVVHDPIGNKTHHIAATDWVVMVDEASRKAVATLIVSVSPIEQIEPVLYPNIIATH</sequence>
<evidence type="ECO:0000313" key="2">
    <source>
        <dbReference type="Proteomes" id="UP000477386"/>
    </source>
</evidence>
<reference evidence="1 2" key="1">
    <citation type="submission" date="2020-02" db="EMBL/GenBank/DDBJ databases">
        <title>Draft genome sequence of two Spirosoma agri KCTC 52727 and Spirosoma terrae KCTC 52035.</title>
        <authorList>
            <person name="Rojas J."/>
            <person name="Ambika Manirajan B."/>
            <person name="Ratering S."/>
            <person name="Suarez C."/>
            <person name="Schnell S."/>
        </authorList>
    </citation>
    <scope>NUCLEOTIDE SEQUENCE [LARGE SCALE GENOMIC DNA]</scope>
    <source>
        <strain evidence="1 2">KCTC 52727</strain>
    </source>
</reference>
<organism evidence="1 2">
    <name type="scientific">Spirosoma agri</name>
    <dbReference type="NCBI Taxonomy" id="1987381"/>
    <lineage>
        <taxon>Bacteria</taxon>
        <taxon>Pseudomonadati</taxon>
        <taxon>Bacteroidota</taxon>
        <taxon>Cytophagia</taxon>
        <taxon>Cytophagales</taxon>
        <taxon>Cytophagaceae</taxon>
        <taxon>Spirosoma</taxon>
    </lineage>
</organism>
<accession>A0A6M0IDD5</accession>
<protein>
    <submittedName>
        <fullName evidence="1">Uncharacterized protein</fullName>
    </submittedName>
</protein>
<proteinExistence type="predicted"/>
<name>A0A6M0IDD5_9BACT</name>
<keyword evidence="2" id="KW-1185">Reference proteome</keyword>
<comment type="caution">
    <text evidence="1">The sequence shown here is derived from an EMBL/GenBank/DDBJ whole genome shotgun (WGS) entry which is preliminary data.</text>
</comment>